<evidence type="ECO:0000256" key="1">
    <source>
        <dbReference type="SAM" id="MobiDB-lite"/>
    </source>
</evidence>
<proteinExistence type="predicted"/>
<feature type="signal peptide" evidence="2">
    <location>
        <begin position="1"/>
        <end position="22"/>
    </location>
</feature>
<sequence>MRLGAGMIAVLAGLALAAPAMAQGAAQNRPGQPPSAQSTAGAECNAGGKAEEATGPAPAARDGTAPGNAGSTGWSGGTGGSYIGNNPQGASQRSATWQPPTSRGLDPIGAPLRPRAAC</sequence>
<evidence type="ECO:0000313" key="3">
    <source>
        <dbReference type="EMBL" id="MCR0984842.1"/>
    </source>
</evidence>
<dbReference type="RefSeq" id="WP_257718496.1">
    <property type="nucleotide sequence ID" value="NZ_JANJOU010000025.1"/>
</dbReference>
<accession>A0ABT1XCJ6</accession>
<feature type="compositionally biased region" description="Polar residues" evidence="1">
    <location>
        <begin position="87"/>
        <end position="101"/>
    </location>
</feature>
<feature type="region of interest" description="Disordered" evidence="1">
    <location>
        <begin position="21"/>
        <end position="118"/>
    </location>
</feature>
<evidence type="ECO:0000313" key="4">
    <source>
        <dbReference type="Proteomes" id="UP001524642"/>
    </source>
</evidence>
<comment type="caution">
    <text evidence="3">The sequence shown here is derived from an EMBL/GenBank/DDBJ whole genome shotgun (WGS) entry which is preliminary data.</text>
</comment>
<keyword evidence="4" id="KW-1185">Reference proteome</keyword>
<feature type="chain" id="PRO_5046467514" evidence="2">
    <location>
        <begin position="23"/>
        <end position="118"/>
    </location>
</feature>
<organism evidence="3 4">
    <name type="scientific">Roseomonas populi</name>
    <dbReference type="NCBI Taxonomy" id="3121582"/>
    <lineage>
        <taxon>Bacteria</taxon>
        <taxon>Pseudomonadati</taxon>
        <taxon>Pseudomonadota</taxon>
        <taxon>Alphaproteobacteria</taxon>
        <taxon>Acetobacterales</taxon>
        <taxon>Roseomonadaceae</taxon>
        <taxon>Roseomonas</taxon>
    </lineage>
</organism>
<dbReference type="EMBL" id="JANJOU010000025">
    <property type="protein sequence ID" value="MCR0984842.1"/>
    <property type="molecule type" value="Genomic_DNA"/>
</dbReference>
<reference evidence="3 4" key="1">
    <citation type="submission" date="2022-06" db="EMBL/GenBank/DDBJ databases">
        <title>Roseomonas CN29.</title>
        <authorList>
            <person name="Cheng Y."/>
            <person name="He X."/>
        </authorList>
    </citation>
    <scope>NUCLEOTIDE SEQUENCE [LARGE SCALE GENOMIC DNA]</scope>
    <source>
        <strain evidence="3 4">CN29</strain>
    </source>
</reference>
<feature type="compositionally biased region" description="Gly residues" evidence="1">
    <location>
        <begin position="73"/>
        <end position="82"/>
    </location>
</feature>
<protein>
    <submittedName>
        <fullName evidence="3">Uncharacterized protein</fullName>
    </submittedName>
</protein>
<keyword evidence="2" id="KW-0732">Signal</keyword>
<evidence type="ECO:0000256" key="2">
    <source>
        <dbReference type="SAM" id="SignalP"/>
    </source>
</evidence>
<dbReference type="Proteomes" id="UP001524642">
    <property type="component" value="Unassembled WGS sequence"/>
</dbReference>
<name>A0ABT1XCJ6_9PROT</name>
<gene>
    <name evidence="3" type="ORF">NRP21_22545</name>
</gene>